<accession>A0ABM6LTT9</accession>
<dbReference type="SUPFAM" id="SSF53756">
    <property type="entry name" value="UDP-Glycosyltransferase/glycogen phosphorylase"/>
    <property type="match status" value="1"/>
</dbReference>
<evidence type="ECO:0000256" key="6">
    <source>
        <dbReference type="ARBA" id="ARBA00022556"/>
    </source>
</evidence>
<keyword evidence="7 11" id="KW-0328">Glycosyltransferase</keyword>
<dbReference type="EMBL" id="CP022133">
    <property type="protein sequence ID" value="ASG65996.1"/>
    <property type="molecule type" value="Genomic_DNA"/>
</dbReference>
<comment type="pathway">
    <text evidence="11">Bacterial outer membrane biogenesis; LPS lipid A biosynthesis.</text>
</comment>
<keyword evidence="5 11" id="KW-0444">Lipid biosynthesis</keyword>
<keyword evidence="8 11" id="KW-0808">Transferase</keyword>
<dbReference type="RefSeq" id="WP_088768390.1">
    <property type="nucleotide sequence ID" value="NZ_CP022133.1"/>
</dbReference>
<evidence type="ECO:0000256" key="11">
    <source>
        <dbReference type="HAMAP-Rule" id="MF_00392"/>
    </source>
</evidence>
<comment type="function">
    <text evidence="1 11">Condensation of UDP-2,3-diacylglucosamine and 2,3-diacylglucosamine-1-phosphate to form lipid A disaccharide, a precursor of lipid A, a phosphorylated glycolipid that anchors the lipopolysaccharide to the outer membrane of the cell.</text>
</comment>
<comment type="similarity">
    <text evidence="2 11">Belongs to the LpxB family.</text>
</comment>
<evidence type="ECO:0000256" key="1">
    <source>
        <dbReference type="ARBA" id="ARBA00002056"/>
    </source>
</evidence>
<evidence type="ECO:0000256" key="3">
    <source>
        <dbReference type="ARBA" id="ARBA00012687"/>
    </source>
</evidence>
<dbReference type="Proteomes" id="UP000197717">
    <property type="component" value="Chromosome"/>
</dbReference>
<dbReference type="PANTHER" id="PTHR30372">
    <property type="entry name" value="LIPID-A-DISACCHARIDE SYNTHASE"/>
    <property type="match status" value="1"/>
</dbReference>
<evidence type="ECO:0000256" key="4">
    <source>
        <dbReference type="ARBA" id="ARBA00020902"/>
    </source>
</evidence>
<proteinExistence type="inferred from homology"/>
<dbReference type="NCBIfam" id="TIGR00215">
    <property type="entry name" value="lpxB"/>
    <property type="match status" value="1"/>
</dbReference>
<name>A0ABM6LTT9_9GAMM</name>
<sequence>MKDSTARSLKIALVAGEHSGDLLGSGLIKALKQRHTNIEFIGVGGPLMHEQGLESFFPMDDLAVMGIAEVLKQLPKLLKHRKQLVQYLIDEQPDVMVGIDAPDFNLTVEKRLKRAGIPTIHYVSPSVWAWRENRIKGIKQSVNHVLCLLPFEKEFYDKHQLPATFVGHPLADDIPLEWSKNDARNELNIEPHGKYLAILPGSRSGEIERMAPVFLNVAKRLAQQYPELKFVAPMISEQRAEQFTELVKQHAPELAIDTPIGHSRLTMAASDYLLLTSGTVALEALLIKRPMVVAYRFHWLSYQIIKRLFHAPFFSLPNLLAGREIVPELAQAEASEDNIEKELSSLIESDNHELLEQFTQIHQQLKVTASEKAADVVESFL</sequence>
<keyword evidence="9 11" id="KW-0443">Lipid metabolism</keyword>
<evidence type="ECO:0000256" key="7">
    <source>
        <dbReference type="ARBA" id="ARBA00022676"/>
    </source>
</evidence>
<keyword evidence="6 11" id="KW-0441">Lipid A biosynthesis</keyword>
<dbReference type="EC" id="2.4.1.182" evidence="3 11"/>
<organism evidence="12 13">
    <name type="scientific">Idiomarina piscisalsi</name>
    <dbReference type="NCBI Taxonomy" id="1096243"/>
    <lineage>
        <taxon>Bacteria</taxon>
        <taxon>Pseudomonadati</taxon>
        <taxon>Pseudomonadota</taxon>
        <taxon>Gammaproteobacteria</taxon>
        <taxon>Alteromonadales</taxon>
        <taxon>Idiomarinaceae</taxon>
        <taxon>Idiomarina</taxon>
    </lineage>
</organism>
<dbReference type="Pfam" id="PF02684">
    <property type="entry name" value="LpxB"/>
    <property type="match status" value="1"/>
</dbReference>
<evidence type="ECO:0000256" key="5">
    <source>
        <dbReference type="ARBA" id="ARBA00022516"/>
    </source>
</evidence>
<dbReference type="InterPro" id="IPR003835">
    <property type="entry name" value="Glyco_trans_19"/>
</dbReference>
<evidence type="ECO:0000256" key="9">
    <source>
        <dbReference type="ARBA" id="ARBA00023098"/>
    </source>
</evidence>
<reference evidence="12 13" key="1">
    <citation type="submission" date="2017-06" db="EMBL/GenBank/DDBJ databases">
        <title>Complete genome sequence of Idiomarina piscisalsi strain 10PY1A isolated from soil of Soudi Arabia.</title>
        <authorList>
            <person name="Kim M.-C."/>
            <person name="Jung B.K."/>
            <person name="Budiyanto F."/>
            <person name="Nzila A."/>
            <person name="Shin J.-H."/>
        </authorList>
    </citation>
    <scope>NUCLEOTIDE SEQUENCE [LARGE SCALE GENOMIC DNA]</scope>
    <source>
        <strain evidence="12 13">10PY1A</strain>
    </source>
</reference>
<evidence type="ECO:0000256" key="2">
    <source>
        <dbReference type="ARBA" id="ARBA00007868"/>
    </source>
</evidence>
<dbReference type="PANTHER" id="PTHR30372:SF4">
    <property type="entry name" value="LIPID-A-DISACCHARIDE SYNTHASE, MITOCHONDRIAL-RELATED"/>
    <property type="match status" value="1"/>
</dbReference>
<evidence type="ECO:0000313" key="13">
    <source>
        <dbReference type="Proteomes" id="UP000197717"/>
    </source>
</evidence>
<evidence type="ECO:0000256" key="8">
    <source>
        <dbReference type="ARBA" id="ARBA00022679"/>
    </source>
</evidence>
<protein>
    <recommendedName>
        <fullName evidence="4 11">Lipid-A-disaccharide synthase</fullName>
        <ecNumber evidence="3 11">2.4.1.182</ecNumber>
    </recommendedName>
</protein>
<comment type="catalytic activity">
    <reaction evidence="10 11">
        <text>a lipid X + a UDP-2-N,3-O-bis[(3R)-3-hydroxyacyl]-alpha-D-glucosamine = a lipid A disaccharide + UDP + H(+)</text>
        <dbReference type="Rhea" id="RHEA:67828"/>
        <dbReference type="ChEBI" id="CHEBI:15378"/>
        <dbReference type="ChEBI" id="CHEBI:58223"/>
        <dbReference type="ChEBI" id="CHEBI:137748"/>
        <dbReference type="ChEBI" id="CHEBI:176338"/>
        <dbReference type="ChEBI" id="CHEBI:176343"/>
        <dbReference type="EC" id="2.4.1.182"/>
    </reaction>
</comment>
<gene>
    <name evidence="11" type="primary">lpxB</name>
    <name evidence="12" type="ORF">CEW91_07500</name>
</gene>
<dbReference type="HAMAP" id="MF_00392">
    <property type="entry name" value="LpxB"/>
    <property type="match status" value="1"/>
</dbReference>
<evidence type="ECO:0000256" key="10">
    <source>
        <dbReference type="ARBA" id="ARBA00048975"/>
    </source>
</evidence>
<keyword evidence="13" id="KW-1185">Reference proteome</keyword>
<evidence type="ECO:0000313" key="12">
    <source>
        <dbReference type="EMBL" id="ASG65996.1"/>
    </source>
</evidence>